<dbReference type="STRING" id="470453.B0680_01360"/>
<proteinExistence type="predicted"/>
<name>A0A1T0CT32_9GAMM</name>
<dbReference type="AlphaFoldDB" id="A0A1T0CT32"/>
<keyword evidence="2" id="KW-1185">Reference proteome</keyword>
<dbReference type="Proteomes" id="UP000189800">
    <property type="component" value="Unassembled WGS sequence"/>
</dbReference>
<evidence type="ECO:0000313" key="1">
    <source>
        <dbReference type="EMBL" id="OOS25510.1"/>
    </source>
</evidence>
<evidence type="ECO:0000313" key="2">
    <source>
        <dbReference type="Proteomes" id="UP000189800"/>
    </source>
</evidence>
<reference evidence="1 2" key="1">
    <citation type="submission" date="2017-02" db="EMBL/GenBank/DDBJ databases">
        <title>Draft genome sequence of Moraxella pluranimalium CCUG 54913T type strain.</title>
        <authorList>
            <person name="Salva-Serra F."/>
            <person name="Engstrom-Jakobsson H."/>
            <person name="Thorell K."/>
            <person name="Jaen-Luchoro D."/>
            <person name="Gonzales-Siles L."/>
            <person name="Karlsson R."/>
            <person name="Yazdan S."/>
            <person name="Boulund F."/>
            <person name="Johnning A."/>
            <person name="Engstrand L."/>
            <person name="Kristiansson E."/>
            <person name="Moore E."/>
        </authorList>
    </citation>
    <scope>NUCLEOTIDE SEQUENCE [LARGE SCALE GENOMIC DNA]</scope>
    <source>
        <strain evidence="1 2">CCUG 54913</strain>
    </source>
</reference>
<dbReference type="OrthoDB" id="6648026at2"/>
<sequence length="60" mass="6617">MCCKIDLNSQKDAAHFLGKGEPNILPKTADNVAPHIEYTGTAMSLFDKLCAYFQAKKISQ</sequence>
<dbReference type="RefSeq" id="WP_078253266.1">
    <property type="nucleotide sequence ID" value="NZ_MUYU01000006.1"/>
</dbReference>
<dbReference type="EMBL" id="MUYU01000006">
    <property type="protein sequence ID" value="OOS25510.1"/>
    <property type="molecule type" value="Genomic_DNA"/>
</dbReference>
<gene>
    <name evidence="1" type="ORF">B0680_01360</name>
</gene>
<organism evidence="1 2">
    <name type="scientific">Moraxella pluranimalium</name>
    <dbReference type="NCBI Taxonomy" id="470453"/>
    <lineage>
        <taxon>Bacteria</taxon>
        <taxon>Pseudomonadati</taxon>
        <taxon>Pseudomonadota</taxon>
        <taxon>Gammaproteobacteria</taxon>
        <taxon>Moraxellales</taxon>
        <taxon>Moraxellaceae</taxon>
        <taxon>Moraxella</taxon>
    </lineage>
</organism>
<comment type="caution">
    <text evidence="1">The sequence shown here is derived from an EMBL/GenBank/DDBJ whole genome shotgun (WGS) entry which is preliminary data.</text>
</comment>
<protein>
    <submittedName>
        <fullName evidence="1">Uncharacterized protein</fullName>
    </submittedName>
</protein>
<accession>A0A1T0CT32</accession>